<feature type="compositionally biased region" description="Polar residues" evidence="1">
    <location>
        <begin position="586"/>
        <end position="597"/>
    </location>
</feature>
<accession>A0A430MBI7</accession>
<evidence type="ECO:0000313" key="3">
    <source>
        <dbReference type="Proteomes" id="UP000287124"/>
    </source>
</evidence>
<gene>
    <name evidence="2" type="ORF">BHE90_000115</name>
</gene>
<dbReference type="Proteomes" id="UP000287124">
    <property type="component" value="Unassembled WGS sequence"/>
</dbReference>
<name>A0A430MBI7_9HYPO</name>
<sequence length="597" mass="67623">MPSTERRRDRSVSSDEENDSMRPFDLDDELEEFHRFVRRGEFGAANAFFDQHLKVHIANPWIFAQYAEMLFEMGDYKSLLQLDPEPVFRHMYQGPIDAGSVSTRILEINWELLKASSLRYNQHWLRPVQDDVCEASAIIPVSADVGSTEVRIICLSMQLMDAAKKNFLSTKTLPRDLAKWGDWKSVYRELQAQGRIWDFGDLFTTACACFGTRTTEEQFLGSETIFEALKTDWNGMVVDDESTVLSVVDILSTMAILAITQTEVKPIGEKYLSWANSLVETAISAFPHCIKTRPFLRFMVAQASISLRRGKRSQFAHDHLAGFPGLSVLPPGIDIPYYIPVGKENPGWAPPGLPEGSLEPLEMALKASRELKDYRIEALCLKELAMWGRESSKCLEELTRLQTDRQQDMEGYLATCLSRYLFETNEDAKAKLLRDLDGFGAWRDLWGLISPDKACARDIIQQSLSPLHSTSHPQYVEAGLRHYPWLPEPFKQFIDKHVEKPPRSPIIIPPPPPPPSARPHVSAPQASMNRHHHSLQDYRDANQESNPMRASQARKLTPPQENEEENDLEDPKSPSRPPSSDAPPHVTTTSQPTVEDG</sequence>
<comment type="caution">
    <text evidence="2">The sequence shown here is derived from an EMBL/GenBank/DDBJ whole genome shotgun (WGS) entry which is preliminary data.</text>
</comment>
<dbReference type="EMBL" id="MIKF01000001">
    <property type="protein sequence ID" value="RTE85339.1"/>
    <property type="molecule type" value="Genomic_DNA"/>
</dbReference>
<feature type="region of interest" description="Disordered" evidence="1">
    <location>
        <begin position="1"/>
        <end position="23"/>
    </location>
</feature>
<protein>
    <submittedName>
        <fullName evidence="2">Uncharacterized protein</fullName>
    </submittedName>
</protein>
<evidence type="ECO:0000313" key="2">
    <source>
        <dbReference type="EMBL" id="RTE85339.1"/>
    </source>
</evidence>
<proteinExistence type="predicted"/>
<evidence type="ECO:0000256" key="1">
    <source>
        <dbReference type="SAM" id="MobiDB-lite"/>
    </source>
</evidence>
<feature type="compositionally biased region" description="Pro residues" evidence="1">
    <location>
        <begin position="503"/>
        <end position="517"/>
    </location>
</feature>
<feature type="region of interest" description="Disordered" evidence="1">
    <location>
        <begin position="501"/>
        <end position="597"/>
    </location>
</feature>
<dbReference type="AlphaFoldDB" id="A0A430MBI7"/>
<organism evidence="2 3">
    <name type="scientific">Fusarium euwallaceae</name>
    <dbReference type="NCBI Taxonomy" id="1147111"/>
    <lineage>
        <taxon>Eukaryota</taxon>
        <taxon>Fungi</taxon>
        <taxon>Dikarya</taxon>
        <taxon>Ascomycota</taxon>
        <taxon>Pezizomycotina</taxon>
        <taxon>Sordariomycetes</taxon>
        <taxon>Hypocreomycetidae</taxon>
        <taxon>Hypocreales</taxon>
        <taxon>Nectriaceae</taxon>
        <taxon>Fusarium</taxon>
        <taxon>Fusarium solani species complex</taxon>
    </lineage>
</organism>
<keyword evidence="3" id="KW-1185">Reference proteome</keyword>
<reference evidence="2 3" key="1">
    <citation type="submission" date="2017-06" db="EMBL/GenBank/DDBJ databases">
        <title>Comparative genomic analysis of Ambrosia Fusariam Clade fungi.</title>
        <authorList>
            <person name="Stajich J.E."/>
            <person name="Carrillo J."/>
            <person name="Kijimoto T."/>
            <person name="Eskalen A."/>
            <person name="O'Donnell K."/>
            <person name="Kasson M."/>
        </authorList>
    </citation>
    <scope>NUCLEOTIDE SEQUENCE [LARGE SCALE GENOMIC DNA]</scope>
    <source>
        <strain evidence="2 3">UCR1854</strain>
    </source>
</reference>